<dbReference type="Proteomes" id="UP000240621">
    <property type="component" value="Unassembled WGS sequence"/>
</dbReference>
<dbReference type="InterPro" id="IPR017853">
    <property type="entry name" value="GH"/>
</dbReference>
<evidence type="ECO:0000256" key="4">
    <source>
        <dbReference type="RuleBase" id="RU004453"/>
    </source>
</evidence>
<evidence type="ECO:0000313" key="7">
    <source>
        <dbReference type="EMBL" id="PSK80503.1"/>
    </source>
</evidence>
<evidence type="ECO:0000313" key="9">
    <source>
        <dbReference type="Proteomes" id="UP000396862"/>
    </source>
</evidence>
<dbReference type="InterPro" id="IPR001579">
    <property type="entry name" value="Glyco_hydro_18_chit_AS"/>
</dbReference>
<proteinExistence type="inferred from homology"/>
<dbReference type="InterPro" id="IPR011583">
    <property type="entry name" value="Chitinase_II/V-like_cat"/>
</dbReference>
<dbReference type="GO" id="GO:0004553">
    <property type="term" value="F:hydrolase activity, hydrolyzing O-glycosyl compounds"/>
    <property type="evidence" value="ECO:0007669"/>
    <property type="project" value="InterPro"/>
</dbReference>
<dbReference type="GO" id="GO:0008061">
    <property type="term" value="F:chitin binding"/>
    <property type="evidence" value="ECO:0007669"/>
    <property type="project" value="InterPro"/>
</dbReference>
<reference evidence="7 8" key="1">
    <citation type="submission" date="2018-03" db="EMBL/GenBank/DDBJ databases">
        <title>Genomic Encyclopedia of Archaeal and Bacterial Type Strains, Phase II (KMG-II): from individual species to whole genera.</title>
        <authorList>
            <person name="Goeker M."/>
        </authorList>
    </citation>
    <scope>NUCLEOTIDE SEQUENCE [LARGE SCALE GENOMIC DNA]</scope>
    <source>
        <strain evidence="7 8">DSM 27267</strain>
    </source>
</reference>
<evidence type="ECO:0000256" key="2">
    <source>
        <dbReference type="ARBA" id="ARBA00023295"/>
    </source>
</evidence>
<dbReference type="RefSeq" id="WP_211297917.1">
    <property type="nucleotide sequence ID" value="NZ_BLAU01000001.1"/>
</dbReference>
<keyword evidence="9" id="KW-1185">Reference proteome</keyword>
<evidence type="ECO:0000256" key="1">
    <source>
        <dbReference type="ARBA" id="ARBA00022801"/>
    </source>
</evidence>
<dbReference type="SMART" id="SM00636">
    <property type="entry name" value="Glyco_18"/>
    <property type="match status" value="1"/>
</dbReference>
<name>A0A2P8C6A8_9BACT</name>
<dbReference type="InterPro" id="IPR001223">
    <property type="entry name" value="Glyco_hydro18_cat"/>
</dbReference>
<comment type="similarity">
    <text evidence="4">Belongs to the glycosyl hydrolase 18 family.</text>
</comment>
<dbReference type="PROSITE" id="PS01095">
    <property type="entry name" value="GH18_1"/>
    <property type="match status" value="1"/>
</dbReference>
<dbReference type="SUPFAM" id="SSF51445">
    <property type="entry name" value="(Trans)glycosidases"/>
    <property type="match status" value="1"/>
</dbReference>
<accession>A0A2P8C6A8</accession>
<comment type="caution">
    <text evidence="7">The sequence shown here is derived from an EMBL/GenBank/DDBJ whole genome shotgun (WGS) entry which is preliminary data.</text>
</comment>
<dbReference type="PANTHER" id="PTHR46066:SF2">
    <property type="entry name" value="CHITINASE DOMAIN-CONTAINING PROTEIN 1"/>
    <property type="match status" value="1"/>
</dbReference>
<dbReference type="Gene3D" id="3.20.20.80">
    <property type="entry name" value="Glycosidases"/>
    <property type="match status" value="1"/>
</dbReference>
<dbReference type="Proteomes" id="UP000396862">
    <property type="component" value="Unassembled WGS sequence"/>
</dbReference>
<feature type="domain" description="GH18" evidence="5">
    <location>
        <begin position="11"/>
        <end position="332"/>
    </location>
</feature>
<dbReference type="PANTHER" id="PTHR46066">
    <property type="entry name" value="CHITINASE DOMAIN-CONTAINING PROTEIN 1 FAMILY MEMBER"/>
    <property type="match status" value="1"/>
</dbReference>
<dbReference type="InterPro" id="IPR029070">
    <property type="entry name" value="Chitinase_insertion_sf"/>
</dbReference>
<gene>
    <name evidence="7" type="ORF">CLV93_11533</name>
    <name evidence="6" type="ORF">JCM18694_29660</name>
</gene>
<dbReference type="Pfam" id="PF00704">
    <property type="entry name" value="Glyco_hydro_18"/>
    <property type="match status" value="1"/>
</dbReference>
<keyword evidence="2 3" id="KW-0326">Glycosidase</keyword>
<organism evidence="7 8">
    <name type="scientific">Prolixibacter denitrificans</name>
    <dbReference type="NCBI Taxonomy" id="1541063"/>
    <lineage>
        <taxon>Bacteria</taxon>
        <taxon>Pseudomonadati</taxon>
        <taxon>Bacteroidota</taxon>
        <taxon>Bacteroidia</taxon>
        <taxon>Marinilabiliales</taxon>
        <taxon>Prolixibacteraceae</taxon>
        <taxon>Prolixibacter</taxon>
    </lineage>
</organism>
<keyword evidence="1 3" id="KW-0378">Hydrolase</keyword>
<protein>
    <submittedName>
        <fullName evidence="7">Glycosyl hydrolase family 18 (Putative chitinase)</fullName>
    </submittedName>
</protein>
<sequence>MMHQLIFRVESKLLFYFLVFIQLANISVASGQTPTKKISPWYIYKEGSSFDDLAPYKNIISSVSVFGNPSKEFIDECHKNGILVYHGVSGKEEDIDTPAKIEAVANEYVNTCKLKGYDGIDLDYEQLDPQFQGAYSKFLRVVSFKLHRSGRKLSHCVGFYPSLINDTIPNIFYDPKVVAETCDLVRVMCYDMYYAPNVANGIGPTSTYPWTRDAMNYWMKYVPRNKLVMGLPAYSNDYAMTLKGKGRQVSSNVPDVDSSSLPSPTWLWYERINIYLYSAPDGNVHLFYASDARSTKNLLELSDELGIHTIGFWHFGSVTPPMWGEVKEWENK</sequence>
<reference evidence="6 9" key="2">
    <citation type="submission" date="2019-10" db="EMBL/GenBank/DDBJ databases">
        <title>Prolixibacter strains distinguished by the presence of nitrate reductase genes were adept at nitrate-dependent anaerobic corrosion of metallic iron and carbon steel.</title>
        <authorList>
            <person name="Iino T."/>
            <person name="Shono N."/>
            <person name="Ito K."/>
            <person name="Nakamura R."/>
            <person name="Sueoka K."/>
            <person name="Harayama S."/>
            <person name="Ohkuma M."/>
        </authorList>
    </citation>
    <scope>NUCLEOTIDE SEQUENCE [LARGE SCALE GENOMIC DNA]</scope>
    <source>
        <strain evidence="6 9">MIC1-1</strain>
    </source>
</reference>
<dbReference type="GO" id="GO:0005975">
    <property type="term" value="P:carbohydrate metabolic process"/>
    <property type="evidence" value="ECO:0007669"/>
    <property type="project" value="InterPro"/>
</dbReference>
<evidence type="ECO:0000259" key="5">
    <source>
        <dbReference type="PROSITE" id="PS51910"/>
    </source>
</evidence>
<dbReference type="EMBL" id="BLAU01000001">
    <property type="protein sequence ID" value="GET22720.1"/>
    <property type="molecule type" value="Genomic_DNA"/>
</dbReference>
<evidence type="ECO:0000256" key="3">
    <source>
        <dbReference type="RuleBase" id="RU000489"/>
    </source>
</evidence>
<evidence type="ECO:0000313" key="6">
    <source>
        <dbReference type="EMBL" id="GET22720.1"/>
    </source>
</evidence>
<dbReference type="EMBL" id="PYGC01000015">
    <property type="protein sequence ID" value="PSK80503.1"/>
    <property type="molecule type" value="Genomic_DNA"/>
</dbReference>
<dbReference type="Gene3D" id="3.10.50.10">
    <property type="match status" value="1"/>
</dbReference>
<dbReference type="AlphaFoldDB" id="A0A2P8C6A8"/>
<evidence type="ECO:0000313" key="8">
    <source>
        <dbReference type="Proteomes" id="UP000240621"/>
    </source>
</evidence>
<dbReference type="PROSITE" id="PS51910">
    <property type="entry name" value="GH18_2"/>
    <property type="match status" value="1"/>
</dbReference>